<dbReference type="EMBL" id="CAUYUJ010019647">
    <property type="protein sequence ID" value="CAK0892648.1"/>
    <property type="molecule type" value="Genomic_DNA"/>
</dbReference>
<keyword evidence="3" id="KW-1185">Reference proteome</keyword>
<accession>A0ABN9X097</accession>
<sequence length="236" mass="26254">FVPGDGDKQDHPCAFEVPLRGQGVKLRDVRARFPLPGTYHFRFRMRWEPGRLACRRRWRTRSPWSPWQTTRSLPRFCGSPGATAGLRAHQPRAHRRGRRPRPARPRRRRRRQRRPPSRHRTCWTSTAPSAPAGRAARRPRLARPATSTASSAESFAPRAFAQLLCQLTASGVASVSTIRIMLPSGSICSHDSCPSVLAIACGLSGSHLCCQSPCIAAARPEPFAVSRTDMADHRLG</sequence>
<name>A0ABN9X097_9DINO</name>
<feature type="compositionally biased region" description="Low complexity" evidence="1">
    <location>
        <begin position="142"/>
        <end position="152"/>
    </location>
</feature>
<protein>
    <submittedName>
        <fullName evidence="2">Uncharacterized protein</fullName>
    </submittedName>
</protein>
<evidence type="ECO:0000256" key="1">
    <source>
        <dbReference type="SAM" id="MobiDB-lite"/>
    </source>
</evidence>
<evidence type="ECO:0000313" key="3">
    <source>
        <dbReference type="Proteomes" id="UP001189429"/>
    </source>
</evidence>
<evidence type="ECO:0000313" key="2">
    <source>
        <dbReference type="EMBL" id="CAK0892648.1"/>
    </source>
</evidence>
<reference evidence="2" key="1">
    <citation type="submission" date="2023-10" db="EMBL/GenBank/DDBJ databases">
        <authorList>
            <person name="Chen Y."/>
            <person name="Shah S."/>
            <person name="Dougan E. K."/>
            <person name="Thang M."/>
            <person name="Chan C."/>
        </authorList>
    </citation>
    <scope>NUCLEOTIDE SEQUENCE [LARGE SCALE GENOMIC DNA]</scope>
</reference>
<dbReference type="Proteomes" id="UP001189429">
    <property type="component" value="Unassembled WGS sequence"/>
</dbReference>
<gene>
    <name evidence="2" type="ORF">PCOR1329_LOCUS72267</name>
</gene>
<feature type="compositionally biased region" description="Basic residues" evidence="1">
    <location>
        <begin position="89"/>
        <end position="121"/>
    </location>
</feature>
<feature type="non-terminal residue" evidence="2">
    <location>
        <position position="1"/>
    </location>
</feature>
<feature type="region of interest" description="Disordered" evidence="1">
    <location>
        <begin position="69"/>
        <end position="152"/>
    </location>
</feature>
<proteinExistence type="predicted"/>
<comment type="caution">
    <text evidence="2">The sequence shown here is derived from an EMBL/GenBank/DDBJ whole genome shotgun (WGS) entry which is preliminary data.</text>
</comment>
<feature type="compositionally biased region" description="Low complexity" evidence="1">
    <location>
        <begin position="124"/>
        <end position="134"/>
    </location>
</feature>
<organism evidence="2 3">
    <name type="scientific">Prorocentrum cordatum</name>
    <dbReference type="NCBI Taxonomy" id="2364126"/>
    <lineage>
        <taxon>Eukaryota</taxon>
        <taxon>Sar</taxon>
        <taxon>Alveolata</taxon>
        <taxon>Dinophyceae</taxon>
        <taxon>Prorocentrales</taxon>
        <taxon>Prorocentraceae</taxon>
        <taxon>Prorocentrum</taxon>
    </lineage>
</organism>